<dbReference type="PROSITE" id="PS50111">
    <property type="entry name" value="CHEMOTAXIS_TRANSDUC_2"/>
    <property type="match status" value="1"/>
</dbReference>
<evidence type="ECO:0000256" key="4">
    <source>
        <dbReference type="SAM" id="Coils"/>
    </source>
</evidence>
<dbReference type="EMBL" id="CM001441">
    <property type="protein sequence ID" value="EHQ87951.1"/>
    <property type="molecule type" value="Genomic_DNA"/>
</dbReference>
<dbReference type="SUPFAM" id="SSF158472">
    <property type="entry name" value="HAMP domain-like"/>
    <property type="match status" value="1"/>
</dbReference>
<dbReference type="SUPFAM" id="SSF58104">
    <property type="entry name" value="Methyl-accepting chemotaxis protein (MCP) signaling domain"/>
    <property type="match status" value="1"/>
</dbReference>
<dbReference type="PANTHER" id="PTHR43531">
    <property type="entry name" value="PROTEIN ICFG"/>
    <property type="match status" value="1"/>
</dbReference>
<dbReference type="Pfam" id="PF00015">
    <property type="entry name" value="MCPsignal"/>
    <property type="match status" value="1"/>
</dbReference>
<evidence type="ECO:0000256" key="3">
    <source>
        <dbReference type="PROSITE-ProRule" id="PRU00284"/>
    </source>
</evidence>
<evidence type="ECO:0000256" key="1">
    <source>
        <dbReference type="ARBA" id="ARBA00022500"/>
    </source>
</evidence>
<dbReference type="PRINTS" id="PR00260">
    <property type="entry name" value="CHEMTRNSDUCR"/>
</dbReference>
<dbReference type="eggNOG" id="COG0840">
    <property type="taxonomic scope" value="Bacteria"/>
</dbReference>
<dbReference type="GO" id="GO:0007165">
    <property type="term" value="P:signal transduction"/>
    <property type="evidence" value="ECO:0007669"/>
    <property type="project" value="UniProtKB-KW"/>
</dbReference>
<dbReference type="OrthoDB" id="9814363at2"/>
<dbReference type="InterPro" id="IPR004089">
    <property type="entry name" value="MCPsignal_dom"/>
</dbReference>
<dbReference type="GO" id="GO:0004888">
    <property type="term" value="F:transmembrane signaling receptor activity"/>
    <property type="evidence" value="ECO:0007669"/>
    <property type="project" value="InterPro"/>
</dbReference>
<dbReference type="CDD" id="cd19411">
    <property type="entry name" value="MCP2201-like_sensor"/>
    <property type="match status" value="1"/>
</dbReference>
<dbReference type="InterPro" id="IPR051310">
    <property type="entry name" value="MCP_chemotaxis"/>
</dbReference>
<evidence type="ECO:0000259" key="6">
    <source>
        <dbReference type="PROSITE" id="PS50111"/>
    </source>
</evidence>
<dbReference type="CDD" id="cd11386">
    <property type="entry name" value="MCP_signal"/>
    <property type="match status" value="1"/>
</dbReference>
<sequence>MKWFYDMNVAMKLLTGFVLVAVIAAVVGVVGIRNIKLIAQSDAKLYQNMTVPISELSDISTQFQRARVNVRDAILTDDPVVVEDFANRITQRQADISRDLELYRETIESDDMKELYNDLVKKNNTFAQQINKVIDLARQDMDEEAKALMSETGASGIASRELQDAIANVIKVQLGEAKKMAEINTSQANRTVVVMILIILAGALIAIGLGVFLSSIISKPMKILSQAADQLALGDVDVDINTKRKTKDEIGILMESFGKMVVNIKDQVHVTERIAAGNLGVSVNIKSEKDILNQSLKKVVDTLQGLLAEMDQMAKHQDAGDTDVFISDDKFDGDYRVMATGVNDMAKSNLFTIQKVLTCIGEFGKGNFNVAIEKFPGKKAIVNDNIEALRKNLKEVSSEVHKLIGASHDGQLSQRGNAKAFHGDWAELIKGLNGLLDAVIEPLQESQSVLEEMAKGNLKVSVKGDYKGDHAKIKHALNDTIGNLYSYVNEISKVLTEMADGNLNVEIVNDYRGDFASIKNSLNNIIISLNEVLSNMNNASAQVALGARQVSDSAQGLSQGSTEQASAIEELTASMEEISSQTKLNATNANQANELALAAKEGAAKGNEQMKGMLKAMDDINEGSGNIFKIIKVIDEIAFQTNILALNAAVEAARAGQHGKGFAVVAEEVRNLAARSANAAKETTGLIEGSMKKVEGGTKIANDTALALSQIVEDVTKVTNLVGEIASASNEQALGINQVNQGILQVSDVVQTNSATSQESAAASEELSSQAELLRELVSRFKLKKGMGTGYRELDNLNPEVLRVLEDMSNKKKGAKNPYSSQGYAEVAATGSKPRISLSNNEFGKY</sequence>
<dbReference type="STRING" id="768710.DesyoDRAFT_0775"/>
<organism evidence="8 9">
    <name type="scientific">Desulfosporosinus youngiae DSM 17734</name>
    <dbReference type="NCBI Taxonomy" id="768710"/>
    <lineage>
        <taxon>Bacteria</taxon>
        <taxon>Bacillati</taxon>
        <taxon>Bacillota</taxon>
        <taxon>Clostridia</taxon>
        <taxon>Eubacteriales</taxon>
        <taxon>Desulfitobacteriaceae</taxon>
        <taxon>Desulfosporosinus</taxon>
    </lineage>
</organism>
<dbReference type="Pfam" id="PF00672">
    <property type="entry name" value="HAMP"/>
    <property type="match status" value="1"/>
</dbReference>
<feature type="domain" description="Methyl-accepting transducer" evidence="6">
    <location>
        <begin position="539"/>
        <end position="768"/>
    </location>
</feature>
<dbReference type="AlphaFoldDB" id="H5XSY8"/>
<dbReference type="Gene3D" id="1.10.287.950">
    <property type="entry name" value="Methyl-accepting chemotaxis protein"/>
    <property type="match status" value="1"/>
</dbReference>
<keyword evidence="5" id="KW-0472">Membrane</keyword>
<accession>H5XSY8</accession>
<dbReference type="GO" id="GO:0006935">
    <property type="term" value="P:chemotaxis"/>
    <property type="evidence" value="ECO:0007669"/>
    <property type="project" value="UniProtKB-KW"/>
</dbReference>
<evidence type="ECO:0000313" key="9">
    <source>
        <dbReference type="Proteomes" id="UP000005104"/>
    </source>
</evidence>
<dbReference type="InterPro" id="IPR003660">
    <property type="entry name" value="HAMP_dom"/>
</dbReference>
<dbReference type="InterPro" id="IPR047347">
    <property type="entry name" value="YvaQ-like_sensor"/>
</dbReference>
<dbReference type="Pfam" id="PF18947">
    <property type="entry name" value="HAMP_2"/>
    <property type="match status" value="1"/>
</dbReference>
<dbReference type="PROSITE" id="PS50885">
    <property type="entry name" value="HAMP"/>
    <property type="match status" value="2"/>
</dbReference>
<dbReference type="Gene3D" id="6.10.340.10">
    <property type="match status" value="1"/>
</dbReference>
<dbReference type="SMART" id="SM00304">
    <property type="entry name" value="HAMP"/>
    <property type="match status" value="4"/>
</dbReference>
<comment type="similarity">
    <text evidence="2">Belongs to the methyl-accepting chemotaxis (MCP) protein family.</text>
</comment>
<feature type="domain" description="HAMP" evidence="7">
    <location>
        <begin position="437"/>
        <end position="489"/>
    </location>
</feature>
<dbReference type="Proteomes" id="UP000005104">
    <property type="component" value="Chromosome"/>
</dbReference>
<evidence type="ECO:0000256" key="2">
    <source>
        <dbReference type="ARBA" id="ARBA00029447"/>
    </source>
</evidence>
<reference evidence="8 9" key="1">
    <citation type="submission" date="2011-11" db="EMBL/GenBank/DDBJ databases">
        <title>The Noncontiguous Finished genome of Desulfosporosinus youngiae DSM 17734.</title>
        <authorList>
            <consortium name="US DOE Joint Genome Institute (JGI-PGF)"/>
            <person name="Lucas S."/>
            <person name="Han J."/>
            <person name="Lapidus A."/>
            <person name="Cheng J.-F."/>
            <person name="Goodwin L."/>
            <person name="Pitluck S."/>
            <person name="Peters L."/>
            <person name="Ovchinnikova G."/>
            <person name="Lu M."/>
            <person name="Land M.L."/>
            <person name="Hauser L."/>
            <person name="Pester M."/>
            <person name="Spring S."/>
            <person name="Ollivier B."/>
            <person name="Rattei T."/>
            <person name="Klenk H.-P."/>
            <person name="Wagner M."/>
            <person name="Loy A."/>
            <person name="Woyke T.J."/>
        </authorList>
    </citation>
    <scope>NUCLEOTIDE SEQUENCE [LARGE SCALE GENOMIC DNA]</scope>
    <source>
        <strain evidence="8 9">DSM 17734</strain>
    </source>
</reference>
<keyword evidence="5" id="KW-0812">Transmembrane</keyword>
<dbReference type="FunFam" id="1.10.287.950:FF:000001">
    <property type="entry name" value="Methyl-accepting chemotaxis sensory transducer"/>
    <property type="match status" value="1"/>
</dbReference>
<protein>
    <submittedName>
        <fullName evidence="8">Methyl-accepting chemotaxis protein</fullName>
    </submittedName>
</protein>
<dbReference type="PANTHER" id="PTHR43531:SF11">
    <property type="entry name" value="METHYL-ACCEPTING CHEMOTAXIS PROTEIN 3"/>
    <property type="match status" value="1"/>
</dbReference>
<keyword evidence="1" id="KW-0145">Chemotaxis</keyword>
<feature type="domain" description="HAMP" evidence="7">
    <location>
        <begin position="215"/>
        <end position="269"/>
    </location>
</feature>
<evidence type="ECO:0000256" key="5">
    <source>
        <dbReference type="SAM" id="Phobius"/>
    </source>
</evidence>
<dbReference type="CDD" id="cd17527">
    <property type="entry name" value="HAMP_II"/>
    <property type="match status" value="1"/>
</dbReference>
<proteinExistence type="inferred from homology"/>
<keyword evidence="5" id="KW-1133">Transmembrane helix</keyword>
<feature type="coiled-coil region" evidence="4">
    <location>
        <begin position="379"/>
        <end position="406"/>
    </location>
</feature>
<dbReference type="InterPro" id="IPR024478">
    <property type="entry name" value="HlyB_4HB_MCP"/>
</dbReference>
<name>H5XSY8_9FIRM</name>
<dbReference type="HOGENOM" id="CLU_000445_107_20_9"/>
<keyword evidence="4" id="KW-0175">Coiled coil</keyword>
<dbReference type="Gene3D" id="1.20.120.1530">
    <property type="match status" value="2"/>
</dbReference>
<dbReference type="InterPro" id="IPR041395">
    <property type="entry name" value="McpB_HAMP_3rd"/>
</dbReference>
<feature type="transmembrane region" description="Helical" evidence="5">
    <location>
        <begin position="192"/>
        <end position="213"/>
    </location>
</feature>
<keyword evidence="9" id="KW-1185">Reference proteome</keyword>
<dbReference type="GO" id="GO:0005886">
    <property type="term" value="C:plasma membrane"/>
    <property type="evidence" value="ECO:0007669"/>
    <property type="project" value="TreeGrafter"/>
</dbReference>
<dbReference type="Pfam" id="PF18575">
    <property type="entry name" value="HAMP_N3"/>
    <property type="match status" value="1"/>
</dbReference>
<dbReference type="RefSeq" id="WP_007779617.1">
    <property type="nucleotide sequence ID" value="NZ_CM001441.1"/>
</dbReference>
<evidence type="ECO:0000259" key="7">
    <source>
        <dbReference type="PROSITE" id="PS50885"/>
    </source>
</evidence>
<evidence type="ECO:0000313" key="8">
    <source>
        <dbReference type="EMBL" id="EHQ87951.1"/>
    </source>
</evidence>
<dbReference type="Pfam" id="PF12729">
    <property type="entry name" value="4HB_MCP_1"/>
    <property type="match status" value="1"/>
</dbReference>
<dbReference type="InterPro" id="IPR004090">
    <property type="entry name" value="Chemotax_Me-accpt_rcpt"/>
</dbReference>
<dbReference type="CDD" id="cd17528">
    <property type="entry name" value="HAMP_III"/>
    <property type="match status" value="1"/>
</dbReference>
<dbReference type="SMART" id="SM00283">
    <property type="entry name" value="MA"/>
    <property type="match status" value="1"/>
</dbReference>
<keyword evidence="3" id="KW-0807">Transducer</keyword>
<dbReference type="CDD" id="cd06225">
    <property type="entry name" value="HAMP"/>
    <property type="match status" value="1"/>
</dbReference>
<gene>
    <name evidence="8" type="ORF">DesyoDRAFT_0775</name>
</gene>